<dbReference type="Pfam" id="PF12679">
    <property type="entry name" value="ABC2_membrane_2"/>
    <property type="match status" value="1"/>
</dbReference>
<protein>
    <submittedName>
        <fullName evidence="2">ABC-2 type transport system permease protein</fullName>
    </submittedName>
</protein>
<keyword evidence="3" id="KW-1185">Reference proteome</keyword>
<feature type="transmembrane region" description="Helical" evidence="1">
    <location>
        <begin position="228"/>
        <end position="252"/>
    </location>
</feature>
<keyword evidence="1" id="KW-0472">Membrane</keyword>
<feature type="transmembrane region" description="Helical" evidence="1">
    <location>
        <begin position="68"/>
        <end position="90"/>
    </location>
</feature>
<dbReference type="GO" id="GO:0005886">
    <property type="term" value="C:plasma membrane"/>
    <property type="evidence" value="ECO:0007669"/>
    <property type="project" value="UniProtKB-SubCell"/>
</dbReference>
<feature type="transmembrane region" description="Helical" evidence="1">
    <location>
        <begin position="111"/>
        <end position="134"/>
    </location>
</feature>
<proteinExistence type="predicted"/>
<evidence type="ECO:0000313" key="3">
    <source>
        <dbReference type="Proteomes" id="UP000187550"/>
    </source>
</evidence>
<dbReference type="AlphaFoldDB" id="A0A1U7PPE8"/>
<reference evidence="3" key="1">
    <citation type="submission" date="2017-01" db="EMBL/GenBank/DDBJ databases">
        <authorList>
            <person name="Varghese N."/>
            <person name="Submissions S."/>
        </authorList>
    </citation>
    <scope>NUCLEOTIDE SEQUENCE [LARGE SCALE GENOMIC DNA]</scope>
    <source>
        <strain evidence="3">MNA4</strain>
    </source>
</reference>
<feature type="transmembrane region" description="Helical" evidence="1">
    <location>
        <begin position="21"/>
        <end position="42"/>
    </location>
</feature>
<dbReference type="EMBL" id="FTPL01000001">
    <property type="protein sequence ID" value="SIT76170.1"/>
    <property type="molecule type" value="Genomic_DNA"/>
</dbReference>
<dbReference type="PANTHER" id="PTHR37305:SF1">
    <property type="entry name" value="MEMBRANE PROTEIN"/>
    <property type="match status" value="1"/>
</dbReference>
<dbReference type="GO" id="GO:0140359">
    <property type="term" value="F:ABC-type transporter activity"/>
    <property type="evidence" value="ECO:0007669"/>
    <property type="project" value="InterPro"/>
</dbReference>
<gene>
    <name evidence="2" type="ORF">SAMN05428946_1230</name>
</gene>
<organism evidence="2 3">
    <name type="scientific">Edaphobacillus lindanitolerans</name>
    <dbReference type="NCBI Taxonomy" id="550447"/>
    <lineage>
        <taxon>Bacteria</taxon>
        <taxon>Bacillati</taxon>
        <taxon>Bacillota</taxon>
        <taxon>Bacilli</taxon>
        <taxon>Bacillales</taxon>
        <taxon>Bacillaceae</taxon>
        <taxon>Edaphobacillus</taxon>
    </lineage>
</organism>
<keyword evidence="1" id="KW-0812">Transmembrane</keyword>
<evidence type="ECO:0000313" key="2">
    <source>
        <dbReference type="EMBL" id="SIT76170.1"/>
    </source>
</evidence>
<sequence length="261" mass="28733">MRQFWIFARKEWKEQLRGFKIIWVPLVFIFFGALEPLTYHFMPQILDSVGNLPEGAEFQLPDMTGTDVIMSLTGQYQMIGTLVLVLAFMATMSGERKSGTGTLLYVRPISYASYFSSKWFTAAILGIVSVWLGYGMSMTYIVQLYDVYPGAGELIKFLLSYGVWVLFVITLAVAASAVLPTGGAAGAALGVLFIGQIVDGMIGEYWTWTPWRLPEYSLLYLNAGPESGEFWGALAVTVLLIVLLAVIGTAMAGRNSSRAKV</sequence>
<dbReference type="OrthoDB" id="4187110at2"/>
<dbReference type="STRING" id="550447.SAMN05428946_1230"/>
<accession>A0A1U7PPE8</accession>
<name>A0A1U7PPE8_9BACI</name>
<dbReference type="Proteomes" id="UP000187550">
    <property type="component" value="Unassembled WGS sequence"/>
</dbReference>
<feature type="transmembrane region" description="Helical" evidence="1">
    <location>
        <begin position="154"/>
        <end position="179"/>
    </location>
</feature>
<keyword evidence="1" id="KW-1133">Transmembrane helix</keyword>
<feature type="transmembrane region" description="Helical" evidence="1">
    <location>
        <begin position="186"/>
        <end position="208"/>
    </location>
</feature>
<dbReference type="RefSeq" id="WP_076757422.1">
    <property type="nucleotide sequence ID" value="NZ_FTPL01000001.1"/>
</dbReference>
<evidence type="ECO:0000256" key="1">
    <source>
        <dbReference type="SAM" id="Phobius"/>
    </source>
</evidence>
<dbReference type="PANTHER" id="PTHR37305">
    <property type="entry name" value="INTEGRAL MEMBRANE PROTEIN-RELATED"/>
    <property type="match status" value="1"/>
</dbReference>